<sequence length="117" mass="13388">MTKKRRQTTCTGPKVKIAEREGSAITWIKPRSLPSTSYFSQSVPVTGDRQEGRTRRGHDELPDIPSQAHQSRLDFYKHTFLSRRGAEREPVQRKLNKLVGRPARLAGRPLMGGERRH</sequence>
<feature type="compositionally biased region" description="Basic and acidic residues" evidence="1">
    <location>
        <begin position="48"/>
        <end position="61"/>
    </location>
</feature>
<name>A0AAE1BAA5_9GAST</name>
<dbReference type="EMBL" id="JAWDGP010000228">
    <property type="protein sequence ID" value="KAK3802553.1"/>
    <property type="molecule type" value="Genomic_DNA"/>
</dbReference>
<feature type="region of interest" description="Disordered" evidence="1">
    <location>
        <begin position="36"/>
        <end position="65"/>
    </location>
</feature>
<reference evidence="2" key="1">
    <citation type="journal article" date="2023" name="G3 (Bethesda)">
        <title>A reference genome for the long-term kleptoplast-retaining sea slug Elysia crispata morphotype clarki.</title>
        <authorList>
            <person name="Eastman K.E."/>
            <person name="Pendleton A.L."/>
            <person name="Shaikh M.A."/>
            <person name="Suttiyut T."/>
            <person name="Ogas R."/>
            <person name="Tomko P."/>
            <person name="Gavelis G."/>
            <person name="Widhalm J.R."/>
            <person name="Wisecaver J.H."/>
        </authorList>
    </citation>
    <scope>NUCLEOTIDE SEQUENCE</scope>
    <source>
        <strain evidence="2">ECLA1</strain>
    </source>
</reference>
<evidence type="ECO:0000313" key="2">
    <source>
        <dbReference type="EMBL" id="KAK3802553.1"/>
    </source>
</evidence>
<accession>A0AAE1BAA5</accession>
<protein>
    <submittedName>
        <fullName evidence="2">Uncharacterized protein</fullName>
    </submittedName>
</protein>
<feature type="region of interest" description="Disordered" evidence="1">
    <location>
        <begin position="98"/>
        <end position="117"/>
    </location>
</feature>
<gene>
    <name evidence="2" type="ORF">RRG08_033212</name>
</gene>
<evidence type="ECO:0000313" key="3">
    <source>
        <dbReference type="Proteomes" id="UP001283361"/>
    </source>
</evidence>
<dbReference type="AlphaFoldDB" id="A0AAE1BAA5"/>
<evidence type="ECO:0000256" key="1">
    <source>
        <dbReference type="SAM" id="MobiDB-lite"/>
    </source>
</evidence>
<dbReference type="Proteomes" id="UP001283361">
    <property type="component" value="Unassembled WGS sequence"/>
</dbReference>
<comment type="caution">
    <text evidence="2">The sequence shown here is derived from an EMBL/GenBank/DDBJ whole genome shotgun (WGS) entry which is preliminary data.</text>
</comment>
<proteinExistence type="predicted"/>
<keyword evidence="3" id="KW-1185">Reference proteome</keyword>
<organism evidence="2 3">
    <name type="scientific">Elysia crispata</name>
    <name type="common">lettuce slug</name>
    <dbReference type="NCBI Taxonomy" id="231223"/>
    <lineage>
        <taxon>Eukaryota</taxon>
        <taxon>Metazoa</taxon>
        <taxon>Spiralia</taxon>
        <taxon>Lophotrochozoa</taxon>
        <taxon>Mollusca</taxon>
        <taxon>Gastropoda</taxon>
        <taxon>Heterobranchia</taxon>
        <taxon>Euthyneura</taxon>
        <taxon>Panpulmonata</taxon>
        <taxon>Sacoglossa</taxon>
        <taxon>Placobranchoidea</taxon>
        <taxon>Plakobranchidae</taxon>
        <taxon>Elysia</taxon>
    </lineage>
</organism>